<dbReference type="Gene3D" id="3.20.20.140">
    <property type="entry name" value="Metal-dependent hydrolases"/>
    <property type="match status" value="1"/>
</dbReference>
<dbReference type="PANTHER" id="PTHR43794">
    <property type="entry name" value="AMINOHYDROLASE SSNA-RELATED"/>
    <property type="match status" value="1"/>
</dbReference>
<dbReference type="RefSeq" id="WP_184015568.1">
    <property type="nucleotide sequence ID" value="NZ_JACIJC010000001.1"/>
</dbReference>
<dbReference type="SUPFAM" id="SSF51556">
    <property type="entry name" value="Metallo-dependent hydrolases"/>
    <property type="match status" value="1"/>
</dbReference>
<evidence type="ECO:0000256" key="2">
    <source>
        <dbReference type="ARBA" id="ARBA00022801"/>
    </source>
</evidence>
<feature type="domain" description="Amidohydrolase-related" evidence="3">
    <location>
        <begin position="43"/>
        <end position="418"/>
    </location>
</feature>
<sequence>MTMDPAIGDLPCGDVLIRDGLIAAVAPHISVSAAEVVEAHGRIVMPGLVDGHRHVWQSLLRGLAANWTFPQYMVEARALYCGCFDAEDAYVANYIGGLESLNAGITSVVDHSHLQTSPAVSDALARGLKDSGVGGVFCYALQNVPDYVDGPPADAAAIGDLLTRMPDDWHDANAAAVRDTHFTDGSIRFGIALPESAPYVSADYSAAMLARAQALAPRLVTGHWNAIAKPDFYQSSLGELIDRGTFGSKTLLSHNNDLRDDDLSRMVECRIGMCTCPDVELGMVGGTTSRMMARRFVELGGDASLGLDITCFVKADLFKQARLLLQAERATLALERPGSPNEVSYATRAVLELLTITGARSAGLDDEIGSITPGKRADLIAVLPDQLIPSPLGDPEATLVFYTDASDVETVIASGKIVKRHGKLVEVDAHALGLRVTEALARIQSRYAALPRAALQDVWAGMF</sequence>
<comment type="similarity">
    <text evidence="1">Belongs to the metallo-dependent hydrolases superfamily. ATZ/TRZ family.</text>
</comment>
<protein>
    <submittedName>
        <fullName evidence="4">Cytosine/adenosine deaminase-related metal-dependent hydrolase</fullName>
    </submittedName>
</protein>
<keyword evidence="2 4" id="KW-0378">Hydrolase</keyword>
<accession>A0A7W9EDF4</accession>
<dbReference type="InterPro" id="IPR032466">
    <property type="entry name" value="Metal_Hydrolase"/>
</dbReference>
<dbReference type="InterPro" id="IPR006680">
    <property type="entry name" value="Amidohydro-rel"/>
</dbReference>
<proteinExistence type="inferred from homology"/>
<dbReference type="AlphaFoldDB" id="A0A7W9EDF4"/>
<evidence type="ECO:0000259" key="3">
    <source>
        <dbReference type="Pfam" id="PF01979"/>
    </source>
</evidence>
<organism evidence="4 5">
    <name type="scientific">Sphingobium boeckii</name>
    <dbReference type="NCBI Taxonomy" id="1082345"/>
    <lineage>
        <taxon>Bacteria</taxon>
        <taxon>Pseudomonadati</taxon>
        <taxon>Pseudomonadota</taxon>
        <taxon>Alphaproteobacteria</taxon>
        <taxon>Sphingomonadales</taxon>
        <taxon>Sphingomonadaceae</taxon>
        <taxon>Sphingobium</taxon>
    </lineage>
</organism>
<dbReference type="InterPro" id="IPR050287">
    <property type="entry name" value="MTA/SAH_deaminase"/>
</dbReference>
<dbReference type="InterPro" id="IPR011059">
    <property type="entry name" value="Metal-dep_hydrolase_composite"/>
</dbReference>
<evidence type="ECO:0000313" key="4">
    <source>
        <dbReference type="EMBL" id="MBB5684874.1"/>
    </source>
</evidence>
<reference evidence="4 5" key="1">
    <citation type="submission" date="2020-08" db="EMBL/GenBank/DDBJ databases">
        <title>Genomic Encyclopedia of Type Strains, Phase IV (KMG-IV): sequencing the most valuable type-strain genomes for metagenomic binning, comparative biology and taxonomic classification.</title>
        <authorList>
            <person name="Goeker M."/>
        </authorList>
    </citation>
    <scope>NUCLEOTIDE SEQUENCE [LARGE SCALE GENOMIC DNA]</scope>
    <source>
        <strain evidence="4 5">DSM 25079</strain>
    </source>
</reference>
<dbReference type="EMBL" id="JACIJC010000001">
    <property type="protein sequence ID" value="MBB5684874.1"/>
    <property type="molecule type" value="Genomic_DNA"/>
</dbReference>
<keyword evidence="5" id="KW-1185">Reference proteome</keyword>
<name>A0A7W9EDF4_9SPHN</name>
<comment type="caution">
    <text evidence="4">The sequence shown here is derived from an EMBL/GenBank/DDBJ whole genome shotgun (WGS) entry which is preliminary data.</text>
</comment>
<dbReference type="PANTHER" id="PTHR43794:SF11">
    <property type="entry name" value="AMIDOHYDROLASE-RELATED DOMAIN-CONTAINING PROTEIN"/>
    <property type="match status" value="1"/>
</dbReference>
<dbReference type="Proteomes" id="UP000549617">
    <property type="component" value="Unassembled WGS sequence"/>
</dbReference>
<evidence type="ECO:0000313" key="5">
    <source>
        <dbReference type="Proteomes" id="UP000549617"/>
    </source>
</evidence>
<evidence type="ECO:0000256" key="1">
    <source>
        <dbReference type="ARBA" id="ARBA00006745"/>
    </source>
</evidence>
<gene>
    <name evidence="4" type="ORF">FHS49_000865</name>
</gene>
<dbReference type="Pfam" id="PF01979">
    <property type="entry name" value="Amidohydro_1"/>
    <property type="match status" value="1"/>
</dbReference>
<dbReference type="Gene3D" id="2.30.40.10">
    <property type="entry name" value="Urease, subunit C, domain 1"/>
    <property type="match status" value="1"/>
</dbReference>
<dbReference type="SUPFAM" id="SSF51338">
    <property type="entry name" value="Composite domain of metallo-dependent hydrolases"/>
    <property type="match status" value="1"/>
</dbReference>
<dbReference type="GO" id="GO:0016810">
    <property type="term" value="F:hydrolase activity, acting on carbon-nitrogen (but not peptide) bonds"/>
    <property type="evidence" value="ECO:0007669"/>
    <property type="project" value="InterPro"/>
</dbReference>